<evidence type="ECO:0000313" key="3">
    <source>
        <dbReference type="Proteomes" id="UP000265557"/>
    </source>
</evidence>
<sequence>MLDWFYLKLGISAVATPGTAKELLPENMKLGFSILLLSLMLYRTFAVRKYAAVRNVTEIEERK</sequence>
<dbReference type="GeneID" id="75279293"/>
<reference evidence="2 3" key="1">
    <citation type="submission" date="2016-09" db="EMBL/GenBank/DDBJ databases">
        <title>Complete Genome Sequence of Methanosarcina thermophila MT-1.</title>
        <authorList>
            <person name="Kouzuma A."/>
        </authorList>
    </citation>
    <scope>NUCLEOTIDE SEQUENCE [LARGE SCALE GENOMIC DNA]</scope>
    <source>
        <strain evidence="2 3">MT-1</strain>
    </source>
</reference>
<accession>A0A3G9CQX6</accession>
<dbReference type="RefSeq" id="WP_052721862.1">
    <property type="nucleotide sequence ID" value="NZ_FPAO01000001.1"/>
</dbReference>
<protein>
    <submittedName>
        <fullName evidence="2">Uncharacterized protein</fullName>
    </submittedName>
</protein>
<keyword evidence="1" id="KW-0812">Transmembrane</keyword>
<evidence type="ECO:0000313" key="2">
    <source>
        <dbReference type="EMBL" id="BAW28378.1"/>
    </source>
</evidence>
<dbReference type="Proteomes" id="UP000265557">
    <property type="component" value="Chromosome"/>
</dbReference>
<feature type="transmembrane region" description="Helical" evidence="1">
    <location>
        <begin position="28"/>
        <end position="45"/>
    </location>
</feature>
<keyword evidence="1" id="KW-1133">Transmembrane helix</keyword>
<keyword evidence="1" id="KW-0472">Membrane</keyword>
<organism evidence="2 3">
    <name type="scientific">Methanosarcina thermophila</name>
    <dbReference type="NCBI Taxonomy" id="2210"/>
    <lineage>
        <taxon>Archaea</taxon>
        <taxon>Methanobacteriati</taxon>
        <taxon>Methanobacteriota</taxon>
        <taxon>Stenosarchaea group</taxon>
        <taxon>Methanomicrobia</taxon>
        <taxon>Methanosarcinales</taxon>
        <taxon>Methanosarcinaceae</taxon>
        <taxon>Methanosarcina</taxon>
    </lineage>
</organism>
<gene>
    <name evidence="2" type="ORF">MESMT1_0448</name>
</gene>
<dbReference type="EMBL" id="AP017646">
    <property type="protein sequence ID" value="BAW28378.1"/>
    <property type="molecule type" value="Genomic_DNA"/>
</dbReference>
<dbReference type="AlphaFoldDB" id="A0A3G9CQX6"/>
<proteinExistence type="predicted"/>
<evidence type="ECO:0000256" key="1">
    <source>
        <dbReference type="SAM" id="Phobius"/>
    </source>
</evidence>
<name>A0A3G9CQX6_METTE</name>